<dbReference type="STRING" id="401472.CUREI_09145"/>
<feature type="chain" id="PRO_5039207645" description="Lipoprotein" evidence="1">
    <location>
        <begin position="20"/>
        <end position="124"/>
    </location>
</feature>
<protein>
    <recommendedName>
        <fullName evidence="4">Lipoprotein</fullName>
    </recommendedName>
</protein>
<evidence type="ECO:0000313" key="2">
    <source>
        <dbReference type="EMBL" id="AIL97424.1"/>
    </source>
</evidence>
<dbReference type="Proteomes" id="UP000028939">
    <property type="component" value="Chromosome"/>
</dbReference>
<gene>
    <name evidence="2" type="ORF">CUREI_09145</name>
</gene>
<evidence type="ECO:0008006" key="4">
    <source>
        <dbReference type="Google" id="ProtNLM"/>
    </source>
</evidence>
<reference evidence="2 3" key="1">
    <citation type="submission" date="2014-08" db="EMBL/GenBank/DDBJ databases">
        <title>Complete genome sequence of Corynebacterium ureicelerivorans DSM 45051, a lipophilic and urea-splitting isolate from a blood culture of a septicaemia patient.</title>
        <authorList>
            <person name="Tippelt A."/>
            <person name="Albersmeier A."/>
            <person name="Brinkrolf K."/>
            <person name="Ruckert C."/>
            <person name="Tauch A."/>
        </authorList>
    </citation>
    <scope>NUCLEOTIDE SEQUENCE [LARGE SCALE GENOMIC DNA]</scope>
    <source>
        <strain evidence="2 3">IMMIB RIV-2301</strain>
    </source>
</reference>
<dbReference type="AlphaFoldDB" id="A0A077HM26"/>
<keyword evidence="1" id="KW-0732">Signal</keyword>
<dbReference type="EMBL" id="CP009215">
    <property type="protein sequence ID" value="AIL97424.1"/>
    <property type="molecule type" value="Genomic_DNA"/>
</dbReference>
<dbReference type="OrthoDB" id="4408529at2"/>
<dbReference type="PROSITE" id="PS51257">
    <property type="entry name" value="PROKAR_LIPOPROTEIN"/>
    <property type="match status" value="1"/>
</dbReference>
<dbReference type="HOGENOM" id="CLU_2000084_0_0_11"/>
<keyword evidence="3" id="KW-1185">Reference proteome</keyword>
<evidence type="ECO:0000313" key="3">
    <source>
        <dbReference type="Proteomes" id="UP000028939"/>
    </source>
</evidence>
<dbReference type="RefSeq" id="WP_038612853.1">
    <property type="nucleotide sequence ID" value="NZ_CP009215.1"/>
</dbReference>
<sequence>MKKTIALVGTVLASGALLAGCGQSGDFDGEWSGDITATQEGSGGGSATISIDGGDCEWQMTETDGETNEANCLRDDKEFKLEDPLTHQDLKYEAERNGDTLTLSPQNGQAEKVGVMVLTKTGEE</sequence>
<name>A0A077HM26_9CORY</name>
<proteinExistence type="predicted"/>
<feature type="signal peptide" evidence="1">
    <location>
        <begin position="1"/>
        <end position="19"/>
    </location>
</feature>
<dbReference type="KEGG" id="cuv:CUREI_09145"/>
<evidence type="ECO:0000256" key="1">
    <source>
        <dbReference type="SAM" id="SignalP"/>
    </source>
</evidence>
<organism evidence="2 3">
    <name type="scientific">Corynebacterium ureicelerivorans</name>
    <dbReference type="NCBI Taxonomy" id="401472"/>
    <lineage>
        <taxon>Bacteria</taxon>
        <taxon>Bacillati</taxon>
        <taxon>Actinomycetota</taxon>
        <taxon>Actinomycetes</taxon>
        <taxon>Mycobacteriales</taxon>
        <taxon>Corynebacteriaceae</taxon>
        <taxon>Corynebacterium</taxon>
    </lineage>
</organism>
<accession>A0A077HM26</accession>